<dbReference type="OrthoDB" id="8689135at2"/>
<sequence length="158" mass="17143">MTSPKQCRLAAFAAGDRSHTGRHNDWDRLTPFARYCPETGRILETGAMSVAAVARMEADCGWSYLRQSADRDLHYVDLSGASPRRRVRSACPARLDGQTLSGLPVPCVITVTDPAGASTVIEADAPALLLQCDYPGRYRVHVASIPHTDGAFEMEVTP</sequence>
<dbReference type="RefSeq" id="WP_132001383.1">
    <property type="nucleotide sequence ID" value="NZ_JBHUNN010000002.1"/>
</dbReference>
<evidence type="ECO:0000313" key="1">
    <source>
        <dbReference type="EMBL" id="TCO15881.1"/>
    </source>
</evidence>
<comment type="caution">
    <text evidence="1">The sequence shown here is derived from an EMBL/GenBank/DDBJ whole genome shotgun (WGS) entry which is preliminary data.</text>
</comment>
<dbReference type="EMBL" id="SLWL01000001">
    <property type="protein sequence ID" value="TCO15881.1"/>
    <property type="molecule type" value="Genomic_DNA"/>
</dbReference>
<accession>A0A4R2GXC8</accession>
<dbReference type="Proteomes" id="UP000294881">
    <property type="component" value="Unassembled WGS sequence"/>
</dbReference>
<reference evidence="1 2" key="1">
    <citation type="submission" date="2019-03" db="EMBL/GenBank/DDBJ databases">
        <title>Genomic Encyclopedia of Type Strains, Phase IV (KMG-IV): sequencing the most valuable type-strain genomes for metagenomic binning, comparative biology and taxonomic classification.</title>
        <authorList>
            <person name="Goeker M."/>
        </authorList>
    </citation>
    <scope>NUCLEOTIDE SEQUENCE [LARGE SCALE GENOMIC DNA]</scope>
    <source>
        <strain evidence="1 2">DSM 22958</strain>
    </source>
</reference>
<organism evidence="1 2">
    <name type="scientific">Camelimonas lactis</name>
    <dbReference type="NCBI Taxonomy" id="659006"/>
    <lineage>
        <taxon>Bacteria</taxon>
        <taxon>Pseudomonadati</taxon>
        <taxon>Pseudomonadota</taxon>
        <taxon>Alphaproteobacteria</taxon>
        <taxon>Hyphomicrobiales</taxon>
        <taxon>Chelatococcaceae</taxon>
        <taxon>Camelimonas</taxon>
    </lineage>
</organism>
<evidence type="ECO:0000313" key="2">
    <source>
        <dbReference type="Proteomes" id="UP000294881"/>
    </source>
</evidence>
<keyword evidence="2" id="KW-1185">Reference proteome</keyword>
<proteinExistence type="predicted"/>
<name>A0A4R2GXC8_9HYPH</name>
<dbReference type="AlphaFoldDB" id="A0A4R2GXC8"/>
<gene>
    <name evidence="1" type="ORF">EV666_101130</name>
</gene>
<protein>
    <submittedName>
        <fullName evidence="1">Uncharacterized protein</fullName>
    </submittedName>
</protein>